<dbReference type="EMBL" id="KK107119">
    <property type="protein sequence ID" value="EZA58613.1"/>
    <property type="molecule type" value="Genomic_DNA"/>
</dbReference>
<dbReference type="OrthoDB" id="7695286at2759"/>
<reference evidence="2 3" key="1">
    <citation type="journal article" date="2014" name="Curr. Biol.">
        <title>The genome of the clonal raider ant Cerapachys biroi.</title>
        <authorList>
            <person name="Oxley P.R."/>
            <person name="Ji L."/>
            <person name="Fetter-Pruneda I."/>
            <person name="McKenzie S.K."/>
            <person name="Li C."/>
            <person name="Hu H."/>
            <person name="Zhang G."/>
            <person name="Kronauer D.J."/>
        </authorList>
    </citation>
    <scope>NUCLEOTIDE SEQUENCE [LARGE SCALE GENOMIC DNA]</scope>
</reference>
<organism evidence="2 3">
    <name type="scientific">Ooceraea biroi</name>
    <name type="common">Clonal raider ant</name>
    <name type="synonym">Cerapachys biroi</name>
    <dbReference type="NCBI Taxonomy" id="2015173"/>
    <lineage>
        <taxon>Eukaryota</taxon>
        <taxon>Metazoa</taxon>
        <taxon>Ecdysozoa</taxon>
        <taxon>Arthropoda</taxon>
        <taxon>Hexapoda</taxon>
        <taxon>Insecta</taxon>
        <taxon>Pterygota</taxon>
        <taxon>Neoptera</taxon>
        <taxon>Endopterygota</taxon>
        <taxon>Hymenoptera</taxon>
        <taxon>Apocrita</taxon>
        <taxon>Aculeata</taxon>
        <taxon>Formicoidea</taxon>
        <taxon>Formicidae</taxon>
        <taxon>Dorylinae</taxon>
        <taxon>Ooceraea</taxon>
    </lineage>
</organism>
<feature type="region of interest" description="Disordered" evidence="1">
    <location>
        <begin position="60"/>
        <end position="144"/>
    </location>
</feature>
<evidence type="ECO:0000256" key="1">
    <source>
        <dbReference type="SAM" id="MobiDB-lite"/>
    </source>
</evidence>
<name>A0A026WRR0_OOCBI</name>
<dbReference type="OMA" id="IMTHISE"/>
<dbReference type="Proteomes" id="UP000053097">
    <property type="component" value="Unassembled WGS sequence"/>
</dbReference>
<protein>
    <recommendedName>
        <fullName evidence="4">H15 domain-containing protein</fullName>
    </recommendedName>
</protein>
<feature type="compositionally biased region" description="Basic residues" evidence="1">
    <location>
        <begin position="93"/>
        <end position="109"/>
    </location>
</feature>
<keyword evidence="3" id="KW-1185">Reference proteome</keyword>
<sequence length="144" mass="16607">MVRRSALVYDFLRTEQLPDGFSQKEIVTHISSKYDIVAGKTLQKDVAVALRRGLDFGILAKKGNKFRRNTETKKRKRNSKKKATGNKSTAAKGQRRQRRRSPTRDRARKQSSSVPRPKLPRPPSWSPKRRYLAEEPIPKVKHDS</sequence>
<feature type="compositionally biased region" description="Basic residues" evidence="1">
    <location>
        <begin position="62"/>
        <end position="84"/>
    </location>
</feature>
<evidence type="ECO:0000313" key="3">
    <source>
        <dbReference type="Proteomes" id="UP000053097"/>
    </source>
</evidence>
<feature type="compositionally biased region" description="Basic and acidic residues" evidence="1">
    <location>
        <begin position="131"/>
        <end position="144"/>
    </location>
</feature>
<gene>
    <name evidence="2" type="ORF">X777_14781</name>
</gene>
<accession>A0A026WRR0</accession>
<evidence type="ECO:0008006" key="4">
    <source>
        <dbReference type="Google" id="ProtNLM"/>
    </source>
</evidence>
<dbReference type="AlphaFoldDB" id="A0A026WRR0"/>
<proteinExistence type="predicted"/>
<evidence type="ECO:0000313" key="2">
    <source>
        <dbReference type="EMBL" id="EZA58613.1"/>
    </source>
</evidence>